<name>A0ABP7SJZ8_9ACTN</name>
<keyword evidence="2" id="KW-0560">Oxidoreductase</keyword>
<sequence length="419" mass="46605">MTSQKIETSPLYDEADEIARQLLSDPPDDPYPLYHRLREIAPVHQMSTTGDWVVSSYELLADALREPRFVRDFDDLMRRQHGGEVDYARPILKHRACQFSHANPPEYMKKRSVLSKSITPVAVSKLEEEITGYVNELLDAAEAQGGEVDLIEHFSHALPLKLICRVLGFPSPEGNPAWLGSFSAYGSTFLPSITEQMLDDADKAILDLNEMMAEQLETMRTSSSDTMITQVLRAQEQGAPLSDDDLMANTIFMLAAAVHTSAALIGNAILALLHHRDQWELLVADPVGRAKGAVEEALRYDNAVLANPPSRLAVEDVEIGGFTIRAGEVMIPLYGPANRDPKRYPNPDAFDITREDVRPLSFGGGPHVCPGQHLVRTQTQIALRILATRFPNMRLVDEDAPRLIMPLQREVGALRVRLT</sequence>
<dbReference type="InterPro" id="IPR001128">
    <property type="entry name" value="Cyt_P450"/>
</dbReference>
<evidence type="ECO:0000313" key="4">
    <source>
        <dbReference type="Proteomes" id="UP001500456"/>
    </source>
</evidence>
<comment type="similarity">
    <text evidence="1 2">Belongs to the cytochrome P450 family.</text>
</comment>
<dbReference type="PANTHER" id="PTHR46696">
    <property type="entry name" value="P450, PUTATIVE (EUROFUNG)-RELATED"/>
    <property type="match status" value="1"/>
</dbReference>
<protein>
    <submittedName>
        <fullName evidence="3">Cytochrome P450</fullName>
    </submittedName>
</protein>
<evidence type="ECO:0000313" key="3">
    <source>
        <dbReference type="EMBL" id="GAA4012731.1"/>
    </source>
</evidence>
<dbReference type="SUPFAM" id="SSF48264">
    <property type="entry name" value="Cytochrome P450"/>
    <property type="match status" value="1"/>
</dbReference>
<dbReference type="PROSITE" id="PS00086">
    <property type="entry name" value="CYTOCHROME_P450"/>
    <property type="match status" value="1"/>
</dbReference>
<keyword evidence="2" id="KW-0408">Iron</keyword>
<evidence type="ECO:0000256" key="2">
    <source>
        <dbReference type="RuleBase" id="RU000461"/>
    </source>
</evidence>
<dbReference type="InterPro" id="IPR002397">
    <property type="entry name" value="Cyt_P450_B"/>
</dbReference>
<dbReference type="Gene3D" id="1.10.630.10">
    <property type="entry name" value="Cytochrome P450"/>
    <property type="match status" value="1"/>
</dbReference>
<dbReference type="PRINTS" id="PR00359">
    <property type="entry name" value="BP450"/>
</dbReference>
<keyword evidence="2" id="KW-0349">Heme</keyword>
<dbReference type="Pfam" id="PF00067">
    <property type="entry name" value="p450"/>
    <property type="match status" value="2"/>
</dbReference>
<proteinExistence type="inferred from homology"/>
<dbReference type="Proteomes" id="UP001500456">
    <property type="component" value="Unassembled WGS sequence"/>
</dbReference>
<dbReference type="EMBL" id="BAAAZX010000021">
    <property type="protein sequence ID" value="GAA4012731.1"/>
    <property type="molecule type" value="Genomic_DNA"/>
</dbReference>
<organism evidence="3 4">
    <name type="scientific">Streptomyces plumbiresistens</name>
    <dbReference type="NCBI Taxonomy" id="511811"/>
    <lineage>
        <taxon>Bacteria</taxon>
        <taxon>Bacillati</taxon>
        <taxon>Actinomycetota</taxon>
        <taxon>Actinomycetes</taxon>
        <taxon>Kitasatosporales</taxon>
        <taxon>Streptomycetaceae</taxon>
        <taxon>Streptomyces</taxon>
    </lineage>
</organism>
<keyword evidence="2" id="KW-0503">Monooxygenase</keyword>
<dbReference type="RefSeq" id="WP_345568019.1">
    <property type="nucleotide sequence ID" value="NZ_BAAAZX010000021.1"/>
</dbReference>
<keyword evidence="4" id="KW-1185">Reference proteome</keyword>
<comment type="caution">
    <text evidence="3">The sequence shown here is derived from an EMBL/GenBank/DDBJ whole genome shotgun (WGS) entry which is preliminary data.</text>
</comment>
<reference evidence="4" key="1">
    <citation type="journal article" date="2019" name="Int. J. Syst. Evol. Microbiol.">
        <title>The Global Catalogue of Microorganisms (GCM) 10K type strain sequencing project: providing services to taxonomists for standard genome sequencing and annotation.</title>
        <authorList>
            <consortium name="The Broad Institute Genomics Platform"/>
            <consortium name="The Broad Institute Genome Sequencing Center for Infectious Disease"/>
            <person name="Wu L."/>
            <person name="Ma J."/>
        </authorList>
    </citation>
    <scope>NUCLEOTIDE SEQUENCE [LARGE SCALE GENOMIC DNA]</scope>
    <source>
        <strain evidence="4">JCM 16924</strain>
    </source>
</reference>
<dbReference type="InterPro" id="IPR017972">
    <property type="entry name" value="Cyt_P450_CS"/>
</dbReference>
<dbReference type="InterPro" id="IPR036396">
    <property type="entry name" value="Cyt_P450_sf"/>
</dbReference>
<evidence type="ECO:0000256" key="1">
    <source>
        <dbReference type="ARBA" id="ARBA00010617"/>
    </source>
</evidence>
<dbReference type="PANTHER" id="PTHR46696:SF1">
    <property type="entry name" value="CYTOCHROME P450 YJIB-RELATED"/>
    <property type="match status" value="1"/>
</dbReference>
<gene>
    <name evidence="3" type="ORF">GCM10022232_63530</name>
</gene>
<keyword evidence="2" id="KW-0479">Metal-binding</keyword>
<accession>A0ABP7SJZ8</accession>